<dbReference type="GO" id="GO:0006281">
    <property type="term" value="P:DNA repair"/>
    <property type="evidence" value="ECO:0007669"/>
    <property type="project" value="UniProtKB-ARBA"/>
</dbReference>
<dbReference type="FunFam" id="3.40.50.300:FF:000136">
    <property type="entry name" value="Replication factor C subunit 5"/>
    <property type="match status" value="1"/>
</dbReference>
<comment type="similarity">
    <text evidence="3">Belongs to the activator 1 small subunits family.</text>
</comment>
<accession>A0A250X719</accession>
<dbReference type="Gene3D" id="3.40.50.300">
    <property type="entry name" value="P-loop containing nucleotide triphosphate hydrolases"/>
    <property type="match status" value="1"/>
</dbReference>
<evidence type="ECO:0000259" key="6">
    <source>
        <dbReference type="SMART" id="SM00382"/>
    </source>
</evidence>
<comment type="caution">
    <text evidence="7">The sequence shown here is derived from an EMBL/GenBank/DDBJ whole genome shotgun (WGS) entry which is preliminary data.</text>
</comment>
<dbReference type="GO" id="GO:0003677">
    <property type="term" value="F:DNA binding"/>
    <property type="evidence" value="ECO:0007669"/>
    <property type="project" value="InterPro"/>
</dbReference>
<dbReference type="FunFam" id="1.10.8.60:FF:000030">
    <property type="entry name" value="replication factor C subunit 3"/>
    <property type="match status" value="1"/>
</dbReference>
<proteinExistence type="inferred from homology"/>
<dbReference type="GO" id="GO:0005634">
    <property type="term" value="C:nucleus"/>
    <property type="evidence" value="ECO:0007669"/>
    <property type="project" value="UniProtKB-SubCell"/>
</dbReference>
<protein>
    <recommendedName>
        <fullName evidence="6">AAA+ ATPase domain-containing protein</fullName>
    </recommendedName>
</protein>
<evidence type="ECO:0000313" key="7">
    <source>
        <dbReference type="EMBL" id="GAX78883.1"/>
    </source>
</evidence>
<dbReference type="Proteomes" id="UP000232323">
    <property type="component" value="Unassembled WGS sequence"/>
</dbReference>
<dbReference type="InterPro" id="IPR050238">
    <property type="entry name" value="DNA_Rep/Repair_Clamp_Loader"/>
</dbReference>
<dbReference type="SUPFAM" id="SSF48019">
    <property type="entry name" value="post-AAA+ oligomerization domain-like"/>
    <property type="match status" value="1"/>
</dbReference>
<dbReference type="Gene3D" id="1.20.272.10">
    <property type="match status" value="1"/>
</dbReference>
<dbReference type="CDD" id="cd00009">
    <property type="entry name" value="AAA"/>
    <property type="match status" value="1"/>
</dbReference>
<dbReference type="Pfam" id="PF13177">
    <property type="entry name" value="DNA_pol3_delta2"/>
    <property type="match status" value="1"/>
</dbReference>
<dbReference type="PANTHER" id="PTHR11669:SF1">
    <property type="entry name" value="REPLICATION FACTOR C SUBUNIT 3"/>
    <property type="match status" value="1"/>
</dbReference>
<comment type="function">
    <text evidence="1">May be involved in DNA replication and thus regulate cell proliferation.</text>
</comment>
<evidence type="ECO:0000256" key="3">
    <source>
        <dbReference type="ARBA" id="ARBA00005378"/>
    </source>
</evidence>
<dbReference type="InterPro" id="IPR003593">
    <property type="entry name" value="AAA+_ATPase"/>
</dbReference>
<dbReference type="EMBL" id="BEGY01000036">
    <property type="protein sequence ID" value="GAX78883.1"/>
    <property type="molecule type" value="Genomic_DNA"/>
</dbReference>
<feature type="domain" description="AAA+ ATPase" evidence="6">
    <location>
        <begin position="34"/>
        <end position="190"/>
    </location>
</feature>
<reference evidence="7 8" key="1">
    <citation type="submission" date="2017-08" db="EMBL/GenBank/DDBJ databases">
        <title>Acidophilic green algal genome provides insights into adaptation to an acidic environment.</title>
        <authorList>
            <person name="Hirooka S."/>
            <person name="Hirose Y."/>
            <person name="Kanesaki Y."/>
            <person name="Higuchi S."/>
            <person name="Fujiwara T."/>
            <person name="Onuma R."/>
            <person name="Era A."/>
            <person name="Ohbayashi R."/>
            <person name="Uzuka A."/>
            <person name="Nozaki H."/>
            <person name="Yoshikawa H."/>
            <person name="Miyagishima S.Y."/>
        </authorList>
    </citation>
    <scope>NUCLEOTIDE SEQUENCE [LARGE SCALE GENOMIC DNA]</scope>
    <source>
        <strain evidence="7 8">NIES-2499</strain>
    </source>
</reference>
<dbReference type="GO" id="GO:0006271">
    <property type="term" value="P:DNA strand elongation involved in DNA replication"/>
    <property type="evidence" value="ECO:0007669"/>
    <property type="project" value="UniProtKB-ARBA"/>
</dbReference>
<name>A0A250X719_9CHLO</name>
<dbReference type="Pfam" id="PF22534">
    <property type="entry name" value="RFC_C"/>
    <property type="match status" value="1"/>
</dbReference>
<keyword evidence="4" id="KW-0235">DNA replication</keyword>
<dbReference type="Gene3D" id="1.10.8.60">
    <property type="match status" value="1"/>
</dbReference>
<evidence type="ECO:0000256" key="4">
    <source>
        <dbReference type="ARBA" id="ARBA00022705"/>
    </source>
</evidence>
<evidence type="ECO:0000313" key="8">
    <source>
        <dbReference type="Proteomes" id="UP000232323"/>
    </source>
</evidence>
<dbReference type="SUPFAM" id="SSF52540">
    <property type="entry name" value="P-loop containing nucleoside triphosphate hydrolases"/>
    <property type="match status" value="1"/>
</dbReference>
<dbReference type="OrthoDB" id="761538at2759"/>
<dbReference type="Pfam" id="PF21960">
    <property type="entry name" value="RCF1-5-like_lid"/>
    <property type="match status" value="1"/>
</dbReference>
<dbReference type="PANTHER" id="PTHR11669">
    <property type="entry name" value="REPLICATION FACTOR C / DNA POLYMERASE III GAMMA-TAU SUBUNIT"/>
    <property type="match status" value="1"/>
</dbReference>
<sequence>MLFVDKYRPHNFSQFTSLNGNIAENLKKLVASGDFPHTLFYGPPGSGKKTLVLALLRELYGAGVEKVRVETKPWQIELPNRKLEVELTILSSNYHTEMSPGDVGHNDRYVVQAIIKDMAKNRPLDAAGQKGVKVLVLNEVDRLSREAQQSLRRTMEKYSSACRLVMCCSNISKVMDPVRSRCMCIRVAAPSEMSIMDVLNHVSSKESLNLPPGLAARITTMSGRNLRKALLQLEVCRVQALPQPMSDTQPVHPADWELYIAEIASDILTEQSPRRLYQVRGKMYELLANCIPPEMIVKTLLFELLKKLDQELKQEAVFWAAHYEHRLQEGQKAIFHLEAFVAKFMSVYKTWSISMME</sequence>
<dbReference type="InterPro" id="IPR008921">
    <property type="entry name" value="DNA_pol3_clamp-load_cplx_C"/>
</dbReference>
<evidence type="ECO:0000256" key="1">
    <source>
        <dbReference type="ARBA" id="ARBA00002386"/>
    </source>
</evidence>
<dbReference type="GO" id="GO:0005663">
    <property type="term" value="C:DNA replication factor C complex"/>
    <property type="evidence" value="ECO:0007669"/>
    <property type="project" value="TreeGrafter"/>
</dbReference>
<evidence type="ECO:0000256" key="2">
    <source>
        <dbReference type="ARBA" id="ARBA00004123"/>
    </source>
</evidence>
<dbReference type="AlphaFoldDB" id="A0A250X719"/>
<dbReference type="InterPro" id="IPR027417">
    <property type="entry name" value="P-loop_NTPase"/>
</dbReference>
<dbReference type="SMART" id="SM00382">
    <property type="entry name" value="AAA"/>
    <property type="match status" value="1"/>
</dbReference>
<gene>
    <name evidence="7" type="ORF">CEUSTIGMA_g6322.t1</name>
</gene>
<dbReference type="STRING" id="1157962.A0A250X719"/>
<comment type="subcellular location">
    <subcellularLocation>
        <location evidence="2">Nucleus</location>
    </subcellularLocation>
</comment>
<evidence type="ECO:0000256" key="5">
    <source>
        <dbReference type="ARBA" id="ARBA00023242"/>
    </source>
</evidence>
<dbReference type="FunFam" id="1.20.272.10:FF:000002">
    <property type="entry name" value="Replication factor C subunit 3"/>
    <property type="match status" value="1"/>
</dbReference>
<keyword evidence="8" id="KW-1185">Reference proteome</keyword>
<organism evidence="7 8">
    <name type="scientific">Chlamydomonas eustigma</name>
    <dbReference type="NCBI Taxonomy" id="1157962"/>
    <lineage>
        <taxon>Eukaryota</taxon>
        <taxon>Viridiplantae</taxon>
        <taxon>Chlorophyta</taxon>
        <taxon>core chlorophytes</taxon>
        <taxon>Chlorophyceae</taxon>
        <taxon>CS clade</taxon>
        <taxon>Chlamydomonadales</taxon>
        <taxon>Chlamydomonadaceae</taxon>
        <taxon>Chlamydomonas</taxon>
    </lineage>
</organism>
<dbReference type="GO" id="GO:0003689">
    <property type="term" value="F:DNA clamp loader activity"/>
    <property type="evidence" value="ECO:0007669"/>
    <property type="project" value="TreeGrafter"/>
</dbReference>
<keyword evidence="5" id="KW-0539">Nucleus</keyword>